<protein>
    <submittedName>
        <fullName evidence="1">Uncharacterized protein</fullName>
    </submittedName>
</protein>
<gene>
    <name evidence="1" type="ORF">R6Y95_03100</name>
</gene>
<accession>A0ABD8A9Z4</accession>
<organism evidence="1 2">
    <name type="scientific">Methanoculleus palmolei</name>
    <dbReference type="NCBI Taxonomy" id="72612"/>
    <lineage>
        <taxon>Archaea</taxon>
        <taxon>Methanobacteriati</taxon>
        <taxon>Methanobacteriota</taxon>
        <taxon>Stenosarchaea group</taxon>
        <taxon>Methanomicrobia</taxon>
        <taxon>Methanomicrobiales</taxon>
        <taxon>Methanomicrobiaceae</taxon>
        <taxon>Methanoculleus</taxon>
    </lineage>
</organism>
<reference evidence="1 2" key="1">
    <citation type="submission" date="2023-10" db="EMBL/GenBank/DDBJ databases">
        <title>The complete genome sequence of Methanoculleus palmolei DSM 4273.</title>
        <authorList>
            <person name="Lai S.-J."/>
            <person name="You Y.-T."/>
            <person name="Chen S.-C."/>
        </authorList>
    </citation>
    <scope>NUCLEOTIDE SEQUENCE [LARGE SCALE GENOMIC DNA]</scope>
    <source>
        <strain evidence="1 2">DSM 4273</strain>
    </source>
</reference>
<dbReference type="EMBL" id="CP137641">
    <property type="protein sequence ID" value="WOX56333.1"/>
    <property type="molecule type" value="Genomic_DNA"/>
</dbReference>
<dbReference type="Proteomes" id="UP001626603">
    <property type="component" value="Chromosome"/>
</dbReference>
<dbReference type="PROSITE" id="PS51257">
    <property type="entry name" value="PROKAR_LIPOPROTEIN"/>
    <property type="match status" value="1"/>
</dbReference>
<name>A0ABD8A9Z4_9EURY</name>
<sequence length="187" mass="19057">MRVPGGVLTLLAAVCILCTACGCLGASPPPSGGGITPIDVPEPPGASTLAGALAELDLLQAEGGLNVTGTMVHQVFGTGVNLDGQAAAWGLGLRDGEEVRWLTFGPTGWKEVSLRAPLPAEEVNLDDVLSPEDLLRGHEGTLSPAMERLGAGTVEIALAEGVYTVTVRTDAGMETLAFRADTGEAIV</sequence>
<evidence type="ECO:0000313" key="2">
    <source>
        <dbReference type="Proteomes" id="UP001626603"/>
    </source>
</evidence>
<keyword evidence="2" id="KW-1185">Reference proteome</keyword>
<proteinExistence type="predicted"/>
<evidence type="ECO:0000313" key="1">
    <source>
        <dbReference type="EMBL" id="WOX56333.1"/>
    </source>
</evidence>
<dbReference type="AlphaFoldDB" id="A0ABD8A9Z4"/>